<dbReference type="AlphaFoldDB" id="A0A7R9F7D1"/>
<keyword evidence="1" id="KW-0808">Transferase</keyword>
<dbReference type="SUPFAM" id="SSF48371">
    <property type="entry name" value="ARM repeat"/>
    <property type="match status" value="1"/>
</dbReference>
<feature type="compositionally biased region" description="Polar residues" evidence="2">
    <location>
        <begin position="10"/>
        <end position="23"/>
    </location>
</feature>
<dbReference type="InterPro" id="IPR054476">
    <property type="entry name" value="Ltn1_N"/>
</dbReference>
<dbReference type="PANTHER" id="PTHR12389">
    <property type="entry name" value="ZINC FINGER PROTEIN 294"/>
    <property type="match status" value="1"/>
</dbReference>
<keyword evidence="1" id="KW-0833">Ubl conjugation pathway</keyword>
<dbReference type="GO" id="GO:0043023">
    <property type="term" value="F:ribosomal large subunit binding"/>
    <property type="evidence" value="ECO:0007669"/>
    <property type="project" value="TreeGrafter"/>
</dbReference>
<keyword evidence="1" id="KW-0479">Metal-binding</keyword>
<comment type="pathway">
    <text evidence="1">Protein modification; protein ubiquitination.</text>
</comment>
<gene>
    <name evidence="4" type="ORF">TBIB3V08_LOCUS10458</name>
</gene>
<proteinExistence type="inferred from homology"/>
<name>A0A7R9F7D1_9NEOP</name>
<dbReference type="GO" id="GO:0072344">
    <property type="term" value="P:rescue of stalled ribosome"/>
    <property type="evidence" value="ECO:0007669"/>
    <property type="project" value="UniProtKB-UniRule"/>
</dbReference>
<reference evidence="4" key="1">
    <citation type="submission" date="2020-11" db="EMBL/GenBank/DDBJ databases">
        <authorList>
            <person name="Tran Van P."/>
        </authorList>
    </citation>
    <scope>NUCLEOTIDE SEQUENCE</scope>
</reference>
<feature type="domain" description="E3 ubiquitin-protein ligase listerin N-terminal" evidence="3">
    <location>
        <begin position="103"/>
        <end position="378"/>
    </location>
</feature>
<dbReference type="UniPathway" id="UPA00143"/>
<protein>
    <recommendedName>
        <fullName evidence="1">E3 ubiquitin-protein ligase listerin</fullName>
        <ecNumber evidence="1">2.3.2.27</ecNumber>
    </recommendedName>
    <alternativeName>
        <fullName evidence="1">RING-type E3 ubiquitin transferase listerin</fullName>
    </alternativeName>
</protein>
<dbReference type="InterPro" id="IPR039795">
    <property type="entry name" value="LTN1/Rkr1"/>
</dbReference>
<accession>A0A7R9F7D1</accession>
<dbReference type="InterPro" id="IPR016024">
    <property type="entry name" value="ARM-type_fold"/>
</dbReference>
<dbReference type="GO" id="GO:0061630">
    <property type="term" value="F:ubiquitin protein ligase activity"/>
    <property type="evidence" value="ECO:0007669"/>
    <property type="project" value="UniProtKB-UniRule"/>
</dbReference>
<keyword evidence="1" id="KW-0863">Zinc-finger</keyword>
<comment type="similarity">
    <text evidence="1">Belongs to the LTN1 family.</text>
</comment>
<dbReference type="Pfam" id="PF22958">
    <property type="entry name" value="Ltn1_1st"/>
    <property type="match status" value="1"/>
</dbReference>
<evidence type="ECO:0000313" key="4">
    <source>
        <dbReference type="EMBL" id="CAD7448169.1"/>
    </source>
</evidence>
<dbReference type="GO" id="GO:1990116">
    <property type="term" value="P:ribosome-associated ubiquitin-dependent protein catabolic process"/>
    <property type="evidence" value="ECO:0007669"/>
    <property type="project" value="UniProtKB-UniRule"/>
</dbReference>
<organism evidence="4">
    <name type="scientific">Timema bartmani</name>
    <dbReference type="NCBI Taxonomy" id="61472"/>
    <lineage>
        <taxon>Eukaryota</taxon>
        <taxon>Metazoa</taxon>
        <taxon>Ecdysozoa</taxon>
        <taxon>Arthropoda</taxon>
        <taxon>Hexapoda</taxon>
        <taxon>Insecta</taxon>
        <taxon>Pterygota</taxon>
        <taxon>Neoptera</taxon>
        <taxon>Polyneoptera</taxon>
        <taxon>Phasmatodea</taxon>
        <taxon>Timematodea</taxon>
        <taxon>Timematoidea</taxon>
        <taxon>Timematidae</taxon>
        <taxon>Timema</taxon>
    </lineage>
</organism>
<evidence type="ECO:0000256" key="2">
    <source>
        <dbReference type="SAM" id="MobiDB-lite"/>
    </source>
</evidence>
<keyword evidence="1" id="KW-0862">Zinc</keyword>
<comment type="subunit">
    <text evidence="1">Component of the ribosome quality control complex (RQC).</text>
</comment>
<dbReference type="EMBL" id="OD569663">
    <property type="protein sequence ID" value="CAD7448169.1"/>
    <property type="molecule type" value="Genomic_DNA"/>
</dbReference>
<comment type="function">
    <text evidence="1">E3 ubiquitin-protein ligase. Component of the ribosome quality control complex (RQC), a ribosome-associated complex that mediates ubiquitination and extraction of incompletely synthesized nascent chains for proteasomal degradation.</text>
</comment>
<dbReference type="GO" id="GO:1990112">
    <property type="term" value="C:RQC complex"/>
    <property type="evidence" value="ECO:0007669"/>
    <property type="project" value="UniProtKB-UniRule"/>
</dbReference>
<evidence type="ECO:0000259" key="3">
    <source>
        <dbReference type="Pfam" id="PF22958"/>
    </source>
</evidence>
<comment type="catalytic activity">
    <reaction evidence="1">
        <text>S-ubiquitinyl-[E2 ubiquitin-conjugating enzyme]-L-cysteine + [acceptor protein]-L-lysine = [E2 ubiquitin-conjugating enzyme]-L-cysteine + N(6)-ubiquitinyl-[acceptor protein]-L-lysine.</text>
        <dbReference type="EC" id="2.3.2.27"/>
    </reaction>
</comment>
<dbReference type="GO" id="GO:0008270">
    <property type="term" value="F:zinc ion binding"/>
    <property type="evidence" value="ECO:0007669"/>
    <property type="project" value="UniProtKB-KW"/>
</dbReference>
<dbReference type="EC" id="2.3.2.27" evidence="1"/>
<evidence type="ECO:0000256" key="1">
    <source>
        <dbReference type="RuleBase" id="RU367090"/>
    </source>
</evidence>
<dbReference type="GO" id="GO:0005829">
    <property type="term" value="C:cytosol"/>
    <property type="evidence" value="ECO:0007669"/>
    <property type="project" value="UniProtKB-UniRule"/>
</dbReference>
<sequence length="729" mass="82164">MGGKHKQAQRTKNNARPSSSGRSAQLLGNAAPTFVGFSAAKDGGFVPVLPGFTLTNFDDLDPNINPNFQMVLKKMNKKDSTTKLKVLMSASVNMEPRMSEAQIVALQEFAELIRNSEQEAVKAVLPFWPRLYCHLVVDVEHRVRESAHQAHRAVVLRAKRNIAPYLRQLAGPWFTSQYDTYPPAASAATQAFQDAFPPNKLIEAIVFCQEEIINYIHDNLIVQTAQTLSNPKTATEDEMEAKYQRVLVSSLQGYSLYLAKLPQDQLKMVYDINKKLVSSKKFWKYSKHTIPMKAPELLADETAHVCVSVFNNLDEADPTVLPTVWDAALHVLTTVQDCWSHVSAEKLVLPKLWNILRQGGQGNAATIFPNLMPLLSKIPVPVRGDTASFYTKFFSNMRQGLSQKCVYQSHSESNAAAKCYMECLRYIISGHQEDDKLCRELLNHELMPCLELVLQESKYTILSVALFHHTSLLVQAWSHGQGNSALLELFWDSITNLNKQLLLSYSGEQESLEHRPLPPHWLLDRQVSLCLSLRNPKLGRKRENLRVKFNSPDEEEHISEIKNFASKELFEHLAICDGSCTLEGFFEITLLSWLKEEETCTQDVMELSFILLQYLNPKNKGHILDALCEVSSPNPALLWCMTTALNYRSDPSVCDWLHSAHLGTILVQQAQRICTDVSAIYAKDILKCCLEKTPQGAHPTARPSDHIVLFVALSGDSACQLYYKHGRKN</sequence>
<dbReference type="PANTHER" id="PTHR12389:SF0">
    <property type="entry name" value="E3 UBIQUITIN-PROTEIN LIGASE LISTERIN"/>
    <property type="match status" value="1"/>
</dbReference>
<feature type="region of interest" description="Disordered" evidence="2">
    <location>
        <begin position="1"/>
        <end position="25"/>
    </location>
</feature>
<dbReference type="GO" id="GO:0016567">
    <property type="term" value="P:protein ubiquitination"/>
    <property type="evidence" value="ECO:0007669"/>
    <property type="project" value="UniProtKB-UniPathway"/>
</dbReference>